<keyword evidence="1" id="KW-1133">Transmembrane helix</keyword>
<dbReference type="EMBL" id="QKWH01000003">
    <property type="protein sequence ID" value="PZR53878.1"/>
    <property type="molecule type" value="Genomic_DNA"/>
</dbReference>
<keyword evidence="2" id="KW-0560">Oxidoreductase</keyword>
<dbReference type="GO" id="GO:0051213">
    <property type="term" value="F:dioxygenase activity"/>
    <property type="evidence" value="ECO:0007669"/>
    <property type="project" value="UniProtKB-KW"/>
</dbReference>
<keyword evidence="1" id="KW-0812">Transmembrane</keyword>
<evidence type="ECO:0000313" key="3">
    <source>
        <dbReference type="Proteomes" id="UP000248783"/>
    </source>
</evidence>
<protein>
    <submittedName>
        <fullName evidence="2">Aromatic ring-opening dioxygenase LigA</fullName>
    </submittedName>
</protein>
<proteinExistence type="predicted"/>
<dbReference type="RefSeq" id="WP_111250545.1">
    <property type="nucleotide sequence ID" value="NZ_QKWH01000003.1"/>
</dbReference>
<keyword evidence="2" id="KW-0223">Dioxygenase</keyword>
<comment type="caution">
    <text evidence="2">The sequence shown here is derived from an EMBL/GenBank/DDBJ whole genome shotgun (WGS) entry which is preliminary data.</text>
</comment>
<keyword evidence="1" id="KW-0472">Membrane</keyword>
<keyword evidence="3" id="KW-1185">Reference proteome</keyword>
<reference evidence="2 3" key="1">
    <citation type="submission" date="2018-06" db="EMBL/GenBank/DDBJ databases">
        <title>Whole genome sequencing of a novel hydrocarbon degrading bacterial strain, PW21 isolated from oil contaminated produced water sample.</title>
        <authorList>
            <person name="Nagkirti P."/>
            <person name="Shaikh A."/>
            <person name="Gowdaman V."/>
            <person name="Engineer A.E."/>
            <person name="Dagar S."/>
            <person name="Dhakephalkar P.K."/>
        </authorList>
    </citation>
    <scope>NUCLEOTIDE SEQUENCE [LARGE SCALE GENOMIC DNA]</scope>
    <source>
        <strain evidence="2 3">PW21</strain>
    </source>
</reference>
<feature type="transmembrane region" description="Helical" evidence="1">
    <location>
        <begin position="12"/>
        <end position="32"/>
    </location>
</feature>
<accession>A0A2W5XUF0</accession>
<evidence type="ECO:0000313" key="2">
    <source>
        <dbReference type="EMBL" id="PZR53878.1"/>
    </source>
</evidence>
<feature type="transmembrane region" description="Helical" evidence="1">
    <location>
        <begin position="108"/>
        <end position="129"/>
    </location>
</feature>
<dbReference type="AlphaFoldDB" id="A0A2W5XUF0"/>
<name>A0A2W5XUF0_9MICO</name>
<organism evidence="2 3">
    <name type="scientific">Xylanimonas oleitrophica</name>
    <dbReference type="NCBI Taxonomy" id="2607479"/>
    <lineage>
        <taxon>Bacteria</taxon>
        <taxon>Bacillati</taxon>
        <taxon>Actinomycetota</taxon>
        <taxon>Actinomycetes</taxon>
        <taxon>Micrococcales</taxon>
        <taxon>Promicromonosporaceae</taxon>
        <taxon>Xylanimonas</taxon>
    </lineage>
</organism>
<gene>
    <name evidence="2" type="ORF">DNL40_07190</name>
</gene>
<dbReference type="Proteomes" id="UP000248783">
    <property type="component" value="Unassembled WGS sequence"/>
</dbReference>
<evidence type="ECO:0000256" key="1">
    <source>
        <dbReference type="SAM" id="Phobius"/>
    </source>
</evidence>
<sequence length="158" mass="16025">MSTNRTARTVGLVALVAGILMIAVGATTWGIVTSQLSAQNVTVADDASFLAGDKVDGPFSALAQAQIIDHHAMAATDGKTYAEMDKDDPLRATAMNASFLRASLFTSVIAYGVSALVMGMGVLVGLIGWTLRSLGTAPAAATDAKAVRTATAPALATA</sequence>